<dbReference type="InterPro" id="IPR018247">
    <property type="entry name" value="EF_Hand_1_Ca_BS"/>
</dbReference>
<name>A0A0M0J5C2_9EUKA</name>
<feature type="compositionally biased region" description="Gly residues" evidence="2">
    <location>
        <begin position="132"/>
        <end position="141"/>
    </location>
</feature>
<proteinExistence type="predicted"/>
<dbReference type="Proteomes" id="UP000037460">
    <property type="component" value="Unassembled WGS sequence"/>
</dbReference>
<accession>A0A0M0J5C2</accession>
<dbReference type="InterPro" id="IPR002048">
    <property type="entry name" value="EF_hand_dom"/>
</dbReference>
<dbReference type="GO" id="GO:0005509">
    <property type="term" value="F:calcium ion binding"/>
    <property type="evidence" value="ECO:0007669"/>
    <property type="project" value="InterPro"/>
</dbReference>
<organism evidence="4 5">
    <name type="scientific">Chrysochromulina tobinii</name>
    <dbReference type="NCBI Taxonomy" id="1460289"/>
    <lineage>
        <taxon>Eukaryota</taxon>
        <taxon>Haptista</taxon>
        <taxon>Haptophyta</taxon>
        <taxon>Prymnesiophyceae</taxon>
        <taxon>Prymnesiales</taxon>
        <taxon>Chrysochromulinaceae</taxon>
        <taxon>Chrysochromulina</taxon>
    </lineage>
</organism>
<comment type="caution">
    <text evidence="4">The sequence shown here is derived from an EMBL/GenBank/DDBJ whole genome shotgun (WGS) entry which is preliminary data.</text>
</comment>
<dbReference type="CDD" id="cd00051">
    <property type="entry name" value="EFh"/>
    <property type="match status" value="1"/>
</dbReference>
<dbReference type="InterPro" id="IPR011992">
    <property type="entry name" value="EF-hand-dom_pair"/>
</dbReference>
<evidence type="ECO:0000259" key="3">
    <source>
        <dbReference type="PROSITE" id="PS50222"/>
    </source>
</evidence>
<dbReference type="EMBL" id="JWZX01003364">
    <property type="protein sequence ID" value="KOO21408.1"/>
    <property type="molecule type" value="Genomic_DNA"/>
</dbReference>
<dbReference type="SUPFAM" id="SSF47473">
    <property type="entry name" value="EF-hand"/>
    <property type="match status" value="1"/>
</dbReference>
<feature type="domain" description="EF-hand" evidence="3">
    <location>
        <begin position="57"/>
        <end position="92"/>
    </location>
</feature>
<dbReference type="Gene3D" id="1.10.238.10">
    <property type="entry name" value="EF-hand"/>
    <property type="match status" value="1"/>
</dbReference>
<keyword evidence="1" id="KW-0106">Calcium</keyword>
<feature type="compositionally biased region" description="Pro residues" evidence="2">
    <location>
        <begin position="92"/>
        <end position="118"/>
    </location>
</feature>
<sequence>LTSSPCATCSSARELTVRVGTSDVRAIILWSGTWTVPARSTRDEFFDAIYKLGVTYVSEADLERTFNFFDVDGSGHIDYKELDRRLLQLPSHRPPPPRSPPPPPDPGAPPPPPTPPTPFRRVRARPSRVRGVNGGVRGVNGGVRVNGPDSSLSLLGMSNGTSPSRLALGSQMHAARPQDATAGMWYAVAKQMLDDTKTQNRKVHWIQQPSLHASLQPSLHASLPPSWHDPWGQGHNLDYNLGYNLGYNMGGYPAGAHLGGYLGHNLGYNFPPHIAAPGALPNWGGPSHLPILGYPPEGPPPPRPPLTTPPRRPPRREGDDRAPMLHISWSTGRLPGRGDTSRLVL</sequence>
<evidence type="ECO:0000256" key="2">
    <source>
        <dbReference type="SAM" id="MobiDB-lite"/>
    </source>
</evidence>
<evidence type="ECO:0000313" key="4">
    <source>
        <dbReference type="EMBL" id="KOO21408.1"/>
    </source>
</evidence>
<gene>
    <name evidence="4" type="ORF">Ctob_000366</name>
</gene>
<keyword evidence="5" id="KW-1185">Reference proteome</keyword>
<dbReference type="AlphaFoldDB" id="A0A0M0J5C2"/>
<evidence type="ECO:0000313" key="5">
    <source>
        <dbReference type="Proteomes" id="UP000037460"/>
    </source>
</evidence>
<reference evidence="5" key="1">
    <citation type="journal article" date="2015" name="PLoS Genet.">
        <title>Genome Sequence and Transcriptome Analyses of Chrysochromulina tobin: Metabolic Tools for Enhanced Algal Fitness in the Prominent Order Prymnesiales (Haptophyceae).</title>
        <authorList>
            <person name="Hovde B.T."/>
            <person name="Deodato C.R."/>
            <person name="Hunsperger H.M."/>
            <person name="Ryken S.A."/>
            <person name="Yost W."/>
            <person name="Jha R.K."/>
            <person name="Patterson J."/>
            <person name="Monnat R.J. Jr."/>
            <person name="Barlow S.B."/>
            <person name="Starkenburg S.R."/>
            <person name="Cattolico R.A."/>
        </authorList>
    </citation>
    <scope>NUCLEOTIDE SEQUENCE</scope>
    <source>
        <strain evidence="5">CCMP291</strain>
    </source>
</reference>
<dbReference type="PROSITE" id="PS00018">
    <property type="entry name" value="EF_HAND_1"/>
    <property type="match status" value="1"/>
</dbReference>
<dbReference type="PROSITE" id="PS50222">
    <property type="entry name" value="EF_HAND_2"/>
    <property type="match status" value="1"/>
</dbReference>
<feature type="region of interest" description="Disordered" evidence="2">
    <location>
        <begin position="291"/>
        <end position="345"/>
    </location>
</feature>
<evidence type="ECO:0000256" key="1">
    <source>
        <dbReference type="ARBA" id="ARBA00022837"/>
    </source>
</evidence>
<feature type="non-terminal residue" evidence="4">
    <location>
        <position position="1"/>
    </location>
</feature>
<protein>
    <recommendedName>
        <fullName evidence="3">EF-hand domain-containing protein</fullName>
    </recommendedName>
</protein>
<feature type="compositionally biased region" description="Pro residues" evidence="2">
    <location>
        <begin position="296"/>
        <end position="311"/>
    </location>
</feature>
<feature type="region of interest" description="Disordered" evidence="2">
    <location>
        <begin position="88"/>
        <end position="145"/>
    </location>
</feature>